<keyword evidence="2" id="KW-1185">Reference proteome</keyword>
<organism evidence="1 2">
    <name type="scientific">Portunus trituberculatus</name>
    <name type="common">Swimming crab</name>
    <name type="synonym">Neptunus trituberculatus</name>
    <dbReference type="NCBI Taxonomy" id="210409"/>
    <lineage>
        <taxon>Eukaryota</taxon>
        <taxon>Metazoa</taxon>
        <taxon>Ecdysozoa</taxon>
        <taxon>Arthropoda</taxon>
        <taxon>Crustacea</taxon>
        <taxon>Multicrustacea</taxon>
        <taxon>Malacostraca</taxon>
        <taxon>Eumalacostraca</taxon>
        <taxon>Eucarida</taxon>
        <taxon>Decapoda</taxon>
        <taxon>Pleocyemata</taxon>
        <taxon>Brachyura</taxon>
        <taxon>Eubrachyura</taxon>
        <taxon>Portunoidea</taxon>
        <taxon>Portunidae</taxon>
        <taxon>Portuninae</taxon>
        <taxon>Portunus</taxon>
    </lineage>
</organism>
<name>A0A5B7FCN6_PORTR</name>
<accession>A0A5B7FCN6</accession>
<sequence length="227" mass="24975">MEFSCCDMCRYHLTRWDCGGATHSRRGGGGVLDKVVSVRSGRRPRVGSNPTTYHLETSDGAQLVLFTPKSKVEVAVLQKQRALKTIAAVASSIPAPHSIFTDGSVQPDGRAGSVVFHPDMDLPVGVMRFVWIPSHVDRSHNDAVDNLAKAACGLAPSVNQPLPSLHCYWQRLMSVAMLAVEEAKDTQWMGSESIEHYVSCGHSFKYCHTGLMVRRHNVASARIRLDY</sequence>
<protein>
    <recommendedName>
        <fullName evidence="3">RNase H type-1 domain-containing protein</fullName>
    </recommendedName>
</protein>
<reference evidence="1 2" key="1">
    <citation type="submission" date="2019-05" db="EMBL/GenBank/DDBJ databases">
        <title>Another draft genome of Portunus trituberculatus and its Hox gene families provides insights of decapod evolution.</title>
        <authorList>
            <person name="Jeong J.-H."/>
            <person name="Song I."/>
            <person name="Kim S."/>
            <person name="Choi T."/>
            <person name="Kim D."/>
            <person name="Ryu S."/>
            <person name="Kim W."/>
        </authorList>
    </citation>
    <scope>NUCLEOTIDE SEQUENCE [LARGE SCALE GENOMIC DNA]</scope>
    <source>
        <tissue evidence="1">Muscle</tissue>
    </source>
</reference>
<gene>
    <name evidence="1" type="ORF">E2C01_036654</name>
</gene>
<dbReference type="Proteomes" id="UP000324222">
    <property type="component" value="Unassembled WGS sequence"/>
</dbReference>
<dbReference type="OrthoDB" id="6390944at2759"/>
<proteinExistence type="predicted"/>
<dbReference type="EMBL" id="VSRR010005653">
    <property type="protein sequence ID" value="MPC43019.1"/>
    <property type="molecule type" value="Genomic_DNA"/>
</dbReference>
<evidence type="ECO:0000313" key="1">
    <source>
        <dbReference type="EMBL" id="MPC43019.1"/>
    </source>
</evidence>
<evidence type="ECO:0000313" key="2">
    <source>
        <dbReference type="Proteomes" id="UP000324222"/>
    </source>
</evidence>
<evidence type="ECO:0008006" key="3">
    <source>
        <dbReference type="Google" id="ProtNLM"/>
    </source>
</evidence>
<dbReference type="AlphaFoldDB" id="A0A5B7FCN6"/>
<comment type="caution">
    <text evidence="1">The sequence shown here is derived from an EMBL/GenBank/DDBJ whole genome shotgun (WGS) entry which is preliminary data.</text>
</comment>